<feature type="region of interest" description="C-terminal hotdog fold" evidence="7">
    <location>
        <begin position="1142"/>
        <end position="1294"/>
    </location>
</feature>
<comment type="caution">
    <text evidence="10">The sequence shown here is derived from an EMBL/GenBank/DDBJ whole genome shotgun (WGS) entry which is preliminary data.</text>
</comment>
<dbReference type="CDD" id="cd02440">
    <property type="entry name" value="AdoMet_MTases"/>
    <property type="match status" value="1"/>
</dbReference>
<evidence type="ECO:0000313" key="11">
    <source>
        <dbReference type="Proteomes" id="UP001610444"/>
    </source>
</evidence>
<dbReference type="RefSeq" id="XP_070898822.1">
    <property type="nucleotide sequence ID" value="XM_071045780.1"/>
</dbReference>
<dbReference type="Pfam" id="PF02801">
    <property type="entry name" value="Ketoacyl-synt_C"/>
    <property type="match status" value="1"/>
</dbReference>
<dbReference type="Gene3D" id="3.40.47.10">
    <property type="match status" value="1"/>
</dbReference>
<evidence type="ECO:0000256" key="7">
    <source>
        <dbReference type="PROSITE-ProRule" id="PRU01363"/>
    </source>
</evidence>
<evidence type="ECO:0000313" key="10">
    <source>
        <dbReference type="EMBL" id="KAL2849435.1"/>
    </source>
</evidence>
<dbReference type="InterPro" id="IPR020841">
    <property type="entry name" value="PKS_Beta-ketoAc_synthase_dom"/>
</dbReference>
<dbReference type="Pfam" id="PF08242">
    <property type="entry name" value="Methyltransf_12"/>
    <property type="match status" value="1"/>
</dbReference>
<dbReference type="SMART" id="SM00827">
    <property type="entry name" value="PKS_AT"/>
    <property type="match status" value="1"/>
</dbReference>
<feature type="active site" description="Proton donor; for dehydratase activity" evidence="7">
    <location>
        <position position="1208"/>
    </location>
</feature>
<dbReference type="PROSITE" id="PS00606">
    <property type="entry name" value="KS3_1"/>
    <property type="match status" value="1"/>
</dbReference>
<keyword evidence="5" id="KW-0511">Multifunctional enzyme</keyword>
<keyword evidence="4" id="KW-0560">Oxidoreductase</keyword>
<dbReference type="InterPro" id="IPR029063">
    <property type="entry name" value="SAM-dependent_MTases_sf"/>
</dbReference>
<dbReference type="SMART" id="SM00826">
    <property type="entry name" value="PKS_DH"/>
    <property type="match status" value="1"/>
</dbReference>
<evidence type="ECO:0000259" key="9">
    <source>
        <dbReference type="PROSITE" id="PS52019"/>
    </source>
</evidence>
<dbReference type="SMART" id="SM00825">
    <property type="entry name" value="PKS_KS"/>
    <property type="match status" value="1"/>
</dbReference>
<dbReference type="InterPro" id="IPR014030">
    <property type="entry name" value="Ketoacyl_synth_N"/>
</dbReference>
<evidence type="ECO:0000256" key="5">
    <source>
        <dbReference type="ARBA" id="ARBA00023268"/>
    </source>
</evidence>
<keyword evidence="1" id="KW-0596">Phosphopantetheine</keyword>
<dbReference type="Gene3D" id="3.10.129.110">
    <property type="entry name" value="Polyketide synthase dehydratase"/>
    <property type="match status" value="1"/>
</dbReference>
<gene>
    <name evidence="10" type="ORF">BJX68DRAFT_267283</name>
</gene>
<reference evidence="10 11" key="1">
    <citation type="submission" date="2024-07" db="EMBL/GenBank/DDBJ databases">
        <title>Section-level genome sequencing and comparative genomics of Aspergillus sections Usti and Cavernicolus.</title>
        <authorList>
            <consortium name="Lawrence Berkeley National Laboratory"/>
            <person name="Nybo J.L."/>
            <person name="Vesth T.C."/>
            <person name="Theobald S."/>
            <person name="Frisvad J.C."/>
            <person name="Larsen T.O."/>
            <person name="Kjaerboelling I."/>
            <person name="Rothschild-Mancinelli K."/>
            <person name="Lyhne E.K."/>
            <person name="Kogle M.E."/>
            <person name="Barry K."/>
            <person name="Clum A."/>
            <person name="Na H."/>
            <person name="Ledsgaard L."/>
            <person name="Lin J."/>
            <person name="Lipzen A."/>
            <person name="Kuo A."/>
            <person name="Riley R."/>
            <person name="Mondo S."/>
            <person name="LaButti K."/>
            <person name="Haridas S."/>
            <person name="Pangalinan J."/>
            <person name="Salamov A.A."/>
            <person name="Simmons B.A."/>
            <person name="Magnuson J.K."/>
            <person name="Chen J."/>
            <person name="Drula E."/>
            <person name="Henrissat B."/>
            <person name="Wiebenga A."/>
            <person name="Lubbers R.J."/>
            <person name="Gomes A.C."/>
            <person name="Macurrencykelacurrency M.R."/>
            <person name="Stajich J."/>
            <person name="Grigoriev I.V."/>
            <person name="Mortensen U.H."/>
            <person name="De vries R.P."/>
            <person name="Baker S.E."/>
            <person name="Andersen M.R."/>
        </authorList>
    </citation>
    <scope>NUCLEOTIDE SEQUENCE [LARGE SCALE GENOMIC DNA]</scope>
    <source>
        <strain evidence="10 11">CBS 756.74</strain>
    </source>
</reference>
<dbReference type="Gene3D" id="3.40.50.150">
    <property type="entry name" value="Vaccinia Virus protein VP39"/>
    <property type="match status" value="1"/>
</dbReference>
<dbReference type="InterPro" id="IPR013217">
    <property type="entry name" value="Methyltransf_12"/>
</dbReference>
<evidence type="ECO:0000256" key="4">
    <source>
        <dbReference type="ARBA" id="ARBA00023002"/>
    </source>
</evidence>
<dbReference type="Pfam" id="PF16197">
    <property type="entry name" value="KAsynt_C_assoc"/>
    <property type="match status" value="1"/>
</dbReference>
<dbReference type="InterPro" id="IPR014043">
    <property type="entry name" value="Acyl_transferase_dom"/>
</dbReference>
<keyword evidence="11" id="KW-1185">Reference proteome</keyword>
<dbReference type="Gene3D" id="3.40.366.10">
    <property type="entry name" value="Malonyl-Coenzyme A Acyl Carrier Protein, domain 2"/>
    <property type="match status" value="1"/>
</dbReference>
<dbReference type="InterPro" id="IPR049552">
    <property type="entry name" value="PKS_DH_N"/>
</dbReference>
<dbReference type="PROSITE" id="PS52019">
    <property type="entry name" value="PKS_MFAS_DH"/>
    <property type="match status" value="1"/>
</dbReference>
<dbReference type="InterPro" id="IPR014031">
    <property type="entry name" value="Ketoacyl_synth_C"/>
</dbReference>
<dbReference type="InterPro" id="IPR016035">
    <property type="entry name" value="Acyl_Trfase/lysoPLipase"/>
</dbReference>
<evidence type="ECO:0000256" key="3">
    <source>
        <dbReference type="ARBA" id="ARBA00022679"/>
    </source>
</evidence>
<feature type="domain" description="PKS/mFAS DH" evidence="9">
    <location>
        <begin position="978"/>
        <end position="1294"/>
    </location>
</feature>
<sequence>MAELPNRGERDVHPDQITGKESDAIPIAVIGMAFRLPHGIESADSFWEVLSEAKSTWSTFPASRLNSEGVYHPYEERVNSFPLKGAHFIDGDIAAFDAPFFAIGPAEAAEMDPQARMLLETTYHALENGAYALGQPTGSGEMTYQTTAGIPMANIAGSKTSVHTGSVSDEYKSFLVKDPQFGSQYSTSSMSPSIMANRISWFFDLHGESGSMDSACSSTLLAFHTACHGLRTGSSNLAIVAGSNLFLGPDLAMSLNNQNILSPDGRCHSFDERANGHGRGEGLAAIILKRADDAIRDDNSIRAVVRGTDTNHDGRTPGFVQPGRAAQTQLIRQTYKRAGLDMSLTRYVEAHGTGTPVGDPIEAGAIADAFADVISLNNPLYIGSVKSNIGHLESASAVAGIVKSVLMLEQGMIPAISGLENVNRVIADEHLCLKFPKELTLWPSDGPRRLSINSFGVGGTNAHIIMDDAENYLKSKGITEDDGSTLQISPDGPKLLVFSAQDEAGIQRLEAAFNRHHASLSPSNVKTNYLSNLVYTLSNRRSKFMWRSFAIAASTNDLTEGLHLPAPIKALQSPTLALCFTGQGAQWCTMGRELLVYEVYLKSLTASATWLTAFGCPWDLLDELACEEADTRVDDPEVGKGLCTALQLALVDLLESLGVQATTVVGHSSGEIAAAYCIGALDRRLALSVAYHRGRLASALAEETTHQGGMMAAGTSETDIQSYLEVTRARFRSLEMSVGCVNSPRSVTITGDGAQLEYLGQLLAENGIFARRLSVMVAYHSKQMQGIAVLYGEAMGELSRRDGGLASAMVSSVTGALVTSTQLMQPQYWVDNMLLPVHFADALTESAALQILQGRQTLHDSSHIQFDDVLELGPHALLQRPIRETLDPLSGRGRIPGYVSALHRGTDAAQILLNALGYLHCRGHRVNIPAANQVNAKETPSVARPLTKLPKYPFDHSRTYWRESRVSKGHRFRKAPRHDLLGVQVPDWNPREAKWRQRLKLSELPWLRDHVIAGVNILPGAMVIAMAVEAFKSLTTTKERRVSGYMLKNVKFSGAVTLSPEPDGIEVEFYLQSKGQITDRDEGWREFRLYSIGNDGPVECSRGLIRVIFENEVPGKVDQGLEQRLEMRNHVDELARIRSACAHTVEMNHLYAAAARHGVDFGPAHRAIRTCAYNDDKECFRELDPHTWKVKARKTQQTDFTIHPTCIDGFFQLPLAVTSDGGKNIAASVVSGVRTMWISDRVCEQDRILAWNKSTFPGPRVISSTVVGFDASGQTPLVVITGYESRFLDSDVVSQDTTRSLCWNLDTRPDIEMLANEELTQYLTNRYPLQPAPLQLDHQVKILLYLSIIRTLRQLTPEETSQMPPHHQQYVAWMQREKNKLDQGEVDEPIHSTLVNYANDDSLYHDLLNHVESLNKRGKFFAVIARNLLPILTGECDVLELMFSADLVKDYYRELYAATNGLSKALAFVDLYAHKFPRMKILEIGAGTGGMTKYVLNTLTQNGAGDAGAGNPRFSHYTYTDISPGFFSNAAALFESFPETATFRVLDIEKDPVAQGFTAETYDLIIADNVFHATQDLDVTLRHTRKLLRPGGKLAVFELTQPEVVRTNFAFGLLPGWWRFNDSYRDFSAGVTADTWNTVLLKAGFSGVELNMTDYEDPYCHEHSVLISTWVRASLPRQSEAGPRTAIIYDRGDRLQQTVAESIIRALGLLPCPEVMMTGLDEAARLANDGQWY</sequence>
<feature type="domain" description="Ketosynthase family 3 (KS3)" evidence="8">
    <location>
        <begin position="24"/>
        <end position="468"/>
    </location>
</feature>
<dbReference type="SUPFAM" id="SSF53335">
    <property type="entry name" value="S-adenosyl-L-methionine-dependent methyltransferases"/>
    <property type="match status" value="1"/>
</dbReference>
<dbReference type="GeneID" id="98160944"/>
<dbReference type="InterPro" id="IPR049900">
    <property type="entry name" value="PKS_mFAS_DH"/>
</dbReference>
<dbReference type="Gene3D" id="3.30.70.3290">
    <property type="match status" value="1"/>
</dbReference>
<protein>
    <recommendedName>
        <fullName evidence="12">Polyketide synthase</fullName>
    </recommendedName>
</protein>
<dbReference type="SUPFAM" id="SSF53901">
    <property type="entry name" value="Thiolase-like"/>
    <property type="match status" value="1"/>
</dbReference>
<keyword evidence="6" id="KW-0012">Acyltransferase</keyword>
<proteinExistence type="predicted"/>
<feature type="active site" description="Proton acceptor; for dehydratase activity" evidence="7">
    <location>
        <position position="1010"/>
    </location>
</feature>
<dbReference type="InterPro" id="IPR042104">
    <property type="entry name" value="PKS_dehydratase_sf"/>
</dbReference>
<dbReference type="EMBL" id="JBFXLR010000023">
    <property type="protein sequence ID" value="KAL2849435.1"/>
    <property type="molecule type" value="Genomic_DNA"/>
</dbReference>
<dbReference type="Pfam" id="PF14765">
    <property type="entry name" value="PS-DH"/>
    <property type="match status" value="1"/>
</dbReference>
<dbReference type="PANTHER" id="PTHR43775">
    <property type="entry name" value="FATTY ACID SYNTHASE"/>
    <property type="match status" value="1"/>
</dbReference>
<dbReference type="PANTHER" id="PTHR43775:SF29">
    <property type="entry name" value="ASPERFURANONE POLYKETIDE SYNTHASE AFOG-RELATED"/>
    <property type="match status" value="1"/>
</dbReference>
<name>A0ABR4KAY2_9EURO</name>
<dbReference type="Pfam" id="PF00698">
    <property type="entry name" value="Acyl_transf_1"/>
    <property type="match status" value="1"/>
</dbReference>
<dbReference type="InterPro" id="IPR049551">
    <property type="entry name" value="PKS_DH_C"/>
</dbReference>
<accession>A0ABR4KAY2</accession>
<evidence type="ECO:0000256" key="1">
    <source>
        <dbReference type="ARBA" id="ARBA00022450"/>
    </source>
</evidence>
<dbReference type="PROSITE" id="PS52004">
    <property type="entry name" value="KS3_2"/>
    <property type="match status" value="1"/>
</dbReference>
<dbReference type="SUPFAM" id="SSF52151">
    <property type="entry name" value="FabD/lysophospholipase-like"/>
    <property type="match status" value="1"/>
</dbReference>
<dbReference type="Pfam" id="PF00109">
    <property type="entry name" value="ketoacyl-synt"/>
    <property type="match status" value="1"/>
</dbReference>
<dbReference type="SUPFAM" id="SSF55048">
    <property type="entry name" value="Probable ACP-binding domain of malonyl-CoA ACP transacylase"/>
    <property type="match status" value="1"/>
</dbReference>
<organism evidence="10 11">
    <name type="scientific">Aspergillus pseudodeflectus</name>
    <dbReference type="NCBI Taxonomy" id="176178"/>
    <lineage>
        <taxon>Eukaryota</taxon>
        <taxon>Fungi</taxon>
        <taxon>Dikarya</taxon>
        <taxon>Ascomycota</taxon>
        <taxon>Pezizomycotina</taxon>
        <taxon>Eurotiomycetes</taxon>
        <taxon>Eurotiomycetidae</taxon>
        <taxon>Eurotiales</taxon>
        <taxon>Aspergillaceae</taxon>
        <taxon>Aspergillus</taxon>
        <taxon>Aspergillus subgen. Nidulantes</taxon>
    </lineage>
</organism>
<dbReference type="InterPro" id="IPR050091">
    <property type="entry name" value="PKS_NRPS_Biosynth_Enz"/>
</dbReference>
<dbReference type="InterPro" id="IPR020807">
    <property type="entry name" value="PKS_DH"/>
</dbReference>
<keyword evidence="3" id="KW-0808">Transferase</keyword>
<evidence type="ECO:0000256" key="6">
    <source>
        <dbReference type="ARBA" id="ARBA00023315"/>
    </source>
</evidence>
<dbReference type="Pfam" id="PF21089">
    <property type="entry name" value="PKS_DH_N"/>
    <property type="match status" value="1"/>
</dbReference>
<evidence type="ECO:0000259" key="8">
    <source>
        <dbReference type="PROSITE" id="PS52004"/>
    </source>
</evidence>
<dbReference type="InterPro" id="IPR016039">
    <property type="entry name" value="Thiolase-like"/>
</dbReference>
<dbReference type="InterPro" id="IPR001227">
    <property type="entry name" value="Ac_transferase_dom_sf"/>
</dbReference>
<keyword evidence="2" id="KW-0597">Phosphoprotein</keyword>
<dbReference type="InterPro" id="IPR018201">
    <property type="entry name" value="Ketoacyl_synth_AS"/>
</dbReference>
<evidence type="ECO:0000256" key="2">
    <source>
        <dbReference type="ARBA" id="ARBA00022553"/>
    </source>
</evidence>
<dbReference type="InterPro" id="IPR016036">
    <property type="entry name" value="Malonyl_transacylase_ACP-bd"/>
</dbReference>
<evidence type="ECO:0008006" key="12">
    <source>
        <dbReference type="Google" id="ProtNLM"/>
    </source>
</evidence>
<dbReference type="CDD" id="cd00833">
    <property type="entry name" value="PKS"/>
    <property type="match status" value="1"/>
</dbReference>
<dbReference type="Proteomes" id="UP001610444">
    <property type="component" value="Unassembled WGS sequence"/>
</dbReference>
<feature type="region of interest" description="N-terminal hotdog fold" evidence="7">
    <location>
        <begin position="978"/>
        <end position="1112"/>
    </location>
</feature>
<dbReference type="InterPro" id="IPR032821">
    <property type="entry name" value="PKS_assoc"/>
</dbReference>